<proteinExistence type="predicted"/>
<keyword evidence="3" id="KW-1185">Reference proteome</keyword>
<feature type="transmembrane region" description="Helical" evidence="1">
    <location>
        <begin position="188"/>
        <end position="210"/>
    </location>
</feature>
<sequence length="289" mass="32588">MAPLLFPFRIHFFEIDDQPWFPEFLRARVQDALTQVWKSQLPLQSIAPANLAANILIRNLGDTLPEYTIVDFCAGGGGPTPFIERAVNAHLRSRDLAPVRFVLTDLHPNIKAWDKVARKNPLITYERDSVDASAAPAHLVHRDDGKKTLRLFNLAFHHFDDPLARAILRDTVDTSQGFAIFELQDRSFASAVTNLILGISVLLAAPLYAWKWRSPITFIFGCLIPILPFVITFDGYISSMRTRTPDEVEALLRSCGADTSDWEVRSGSDMHLWPCGYLNWIICKPVSKT</sequence>
<evidence type="ECO:0000313" key="3">
    <source>
        <dbReference type="Proteomes" id="UP000050424"/>
    </source>
</evidence>
<feature type="transmembrane region" description="Helical" evidence="1">
    <location>
        <begin position="216"/>
        <end position="237"/>
    </location>
</feature>
<accession>A0A0P7BN99</accession>
<keyword evidence="1" id="KW-1133">Transmembrane helix</keyword>
<dbReference type="AlphaFoldDB" id="A0A0P7BN99"/>
<keyword evidence="1" id="KW-0472">Membrane</keyword>
<reference evidence="2 3" key="1">
    <citation type="submission" date="2015-09" db="EMBL/GenBank/DDBJ databases">
        <title>Draft genome of a European isolate of the apple canker pathogen Neonectria ditissima.</title>
        <authorList>
            <person name="Gomez-Cortecero A."/>
            <person name="Harrison R.J."/>
            <person name="Armitage A.D."/>
        </authorList>
    </citation>
    <scope>NUCLEOTIDE SEQUENCE [LARGE SCALE GENOMIC DNA]</scope>
    <source>
        <strain evidence="2 3">R09/05</strain>
    </source>
</reference>
<comment type="caution">
    <text evidence="2">The sequence shown here is derived from an EMBL/GenBank/DDBJ whole genome shotgun (WGS) entry which is preliminary data.</text>
</comment>
<gene>
    <name evidence="2" type="ORF">AK830_g3677</name>
</gene>
<dbReference type="EMBL" id="LKCW01000041">
    <property type="protein sequence ID" value="KPM42855.1"/>
    <property type="molecule type" value="Genomic_DNA"/>
</dbReference>
<evidence type="ECO:0000313" key="2">
    <source>
        <dbReference type="EMBL" id="KPM42855.1"/>
    </source>
</evidence>
<dbReference type="STRING" id="78410.A0A0P7BN99"/>
<evidence type="ECO:0008006" key="4">
    <source>
        <dbReference type="Google" id="ProtNLM"/>
    </source>
</evidence>
<organism evidence="2 3">
    <name type="scientific">Neonectria ditissima</name>
    <dbReference type="NCBI Taxonomy" id="78410"/>
    <lineage>
        <taxon>Eukaryota</taxon>
        <taxon>Fungi</taxon>
        <taxon>Dikarya</taxon>
        <taxon>Ascomycota</taxon>
        <taxon>Pezizomycotina</taxon>
        <taxon>Sordariomycetes</taxon>
        <taxon>Hypocreomycetidae</taxon>
        <taxon>Hypocreales</taxon>
        <taxon>Nectriaceae</taxon>
        <taxon>Neonectria</taxon>
    </lineage>
</organism>
<keyword evidence="1" id="KW-0812">Transmembrane</keyword>
<evidence type="ECO:0000256" key="1">
    <source>
        <dbReference type="SAM" id="Phobius"/>
    </source>
</evidence>
<protein>
    <recommendedName>
        <fullName evidence="4">Methyltransferase domain-containing protein</fullName>
    </recommendedName>
</protein>
<dbReference type="Proteomes" id="UP000050424">
    <property type="component" value="Unassembled WGS sequence"/>
</dbReference>
<name>A0A0P7BN99_9HYPO</name>
<dbReference type="OrthoDB" id="2101715at2759"/>